<dbReference type="Proteomes" id="UP001499984">
    <property type="component" value="Unassembled WGS sequence"/>
</dbReference>
<name>A0ABP7VQY6_9ACTN</name>
<proteinExistence type="predicted"/>
<evidence type="ECO:0000313" key="3">
    <source>
        <dbReference type="Proteomes" id="UP001499984"/>
    </source>
</evidence>
<accession>A0ABP7VQY6</accession>
<feature type="region of interest" description="Disordered" evidence="1">
    <location>
        <begin position="62"/>
        <end position="87"/>
    </location>
</feature>
<gene>
    <name evidence="2" type="ORF">GCM10022233_57230</name>
</gene>
<reference evidence="3" key="1">
    <citation type="journal article" date="2019" name="Int. J. Syst. Evol. Microbiol.">
        <title>The Global Catalogue of Microorganisms (GCM) 10K type strain sequencing project: providing services to taxonomists for standard genome sequencing and annotation.</title>
        <authorList>
            <consortium name="The Broad Institute Genomics Platform"/>
            <consortium name="The Broad Institute Genome Sequencing Center for Infectious Disease"/>
            <person name="Wu L."/>
            <person name="Ma J."/>
        </authorList>
    </citation>
    <scope>NUCLEOTIDE SEQUENCE [LARGE SCALE GENOMIC DNA]</scope>
    <source>
        <strain evidence="3">JCM 16925</strain>
    </source>
</reference>
<comment type="caution">
    <text evidence="2">The sequence shown here is derived from an EMBL/GenBank/DDBJ whole genome shotgun (WGS) entry which is preliminary data.</text>
</comment>
<dbReference type="EMBL" id="BAAAZY010000013">
    <property type="protein sequence ID" value="GAA4072582.1"/>
    <property type="molecule type" value="Genomic_DNA"/>
</dbReference>
<organism evidence="2 3">
    <name type="scientific">Streptomyces shaanxiensis</name>
    <dbReference type="NCBI Taxonomy" id="653357"/>
    <lineage>
        <taxon>Bacteria</taxon>
        <taxon>Bacillati</taxon>
        <taxon>Actinomycetota</taxon>
        <taxon>Actinomycetes</taxon>
        <taxon>Kitasatosporales</taxon>
        <taxon>Streptomycetaceae</taxon>
        <taxon>Streptomyces</taxon>
    </lineage>
</organism>
<evidence type="ECO:0000313" key="2">
    <source>
        <dbReference type="EMBL" id="GAA4072582.1"/>
    </source>
</evidence>
<feature type="region of interest" description="Disordered" evidence="1">
    <location>
        <begin position="1"/>
        <end position="22"/>
    </location>
</feature>
<protein>
    <submittedName>
        <fullName evidence="2">Uncharacterized protein</fullName>
    </submittedName>
</protein>
<keyword evidence="3" id="KW-1185">Reference proteome</keyword>
<evidence type="ECO:0000256" key="1">
    <source>
        <dbReference type="SAM" id="MobiDB-lite"/>
    </source>
</evidence>
<sequence length="87" mass="9090">MERSAQSTSPRGPGPPGAAFGDRNDIRVAIEFLAWLDAQDLDLGARQPLAKVRAYCRAALASPPAHEPTGLPGQAPGAQEPLFDVGV</sequence>